<dbReference type="CDD" id="cd07067">
    <property type="entry name" value="HP_PGM_like"/>
    <property type="match status" value="1"/>
</dbReference>
<dbReference type="KEGG" id="dpr:Despr_1670"/>
<dbReference type="AlphaFoldDB" id="A0A7U3YLX2"/>
<gene>
    <name evidence="2" type="ordered locus">Despr_1670</name>
</gene>
<keyword evidence="3" id="KW-1185">Reference proteome</keyword>
<protein>
    <submittedName>
        <fullName evidence="2">Phosphohistidine phosphatase, SixA</fullName>
    </submittedName>
</protein>
<dbReference type="PANTHER" id="PTHR47623">
    <property type="entry name" value="OS09G0287300 PROTEIN"/>
    <property type="match status" value="1"/>
</dbReference>
<organism evidence="2 3">
    <name type="scientific">Desulfobulbus propionicus (strain ATCC 33891 / DSM 2032 / VKM B-1956 / 1pr3)</name>
    <dbReference type="NCBI Taxonomy" id="577650"/>
    <lineage>
        <taxon>Bacteria</taxon>
        <taxon>Pseudomonadati</taxon>
        <taxon>Thermodesulfobacteriota</taxon>
        <taxon>Desulfobulbia</taxon>
        <taxon>Desulfobulbales</taxon>
        <taxon>Desulfobulbaceae</taxon>
        <taxon>Desulfobulbus</taxon>
    </lineage>
</organism>
<evidence type="ECO:0000313" key="2">
    <source>
        <dbReference type="EMBL" id="ADW17822.1"/>
    </source>
</evidence>
<name>A0A7U3YLX2_DESPD</name>
<dbReference type="Proteomes" id="UP000006365">
    <property type="component" value="Chromosome"/>
</dbReference>
<dbReference type="Gene3D" id="3.40.50.1240">
    <property type="entry name" value="Phosphoglycerate mutase-like"/>
    <property type="match status" value="1"/>
</dbReference>
<evidence type="ECO:0000256" key="1">
    <source>
        <dbReference type="PIRSR" id="PIRSR613078-2"/>
    </source>
</evidence>
<proteinExistence type="predicted"/>
<dbReference type="PANTHER" id="PTHR47623:SF1">
    <property type="entry name" value="OS09G0287300 PROTEIN"/>
    <property type="match status" value="1"/>
</dbReference>
<dbReference type="InterPro" id="IPR029033">
    <property type="entry name" value="His_PPase_superfam"/>
</dbReference>
<dbReference type="Pfam" id="PF00300">
    <property type="entry name" value="His_Phos_1"/>
    <property type="match status" value="1"/>
</dbReference>
<feature type="binding site" evidence="1">
    <location>
        <position position="68"/>
    </location>
    <ligand>
        <name>substrate</name>
    </ligand>
</feature>
<reference evidence="2 3" key="1">
    <citation type="journal article" date="2011" name="Stand. Genomic Sci.">
        <title>Complete genome sequence of Desulfobulbus propionicus type strain (1pr3).</title>
        <authorList>
            <person name="Pagani I."/>
            <person name="Lapidus A."/>
            <person name="Nolan M."/>
            <person name="Lucas S."/>
            <person name="Hammon N."/>
            <person name="Deshpande S."/>
            <person name="Cheng J.F."/>
            <person name="Chertkov O."/>
            <person name="Davenport K."/>
            <person name="Tapia R."/>
            <person name="Han C."/>
            <person name="Goodwin L."/>
            <person name="Pitluck S."/>
            <person name="Liolios K."/>
            <person name="Mavromatis K."/>
            <person name="Ivanova N."/>
            <person name="Mikhailova N."/>
            <person name="Pati A."/>
            <person name="Chen A."/>
            <person name="Palaniappan K."/>
            <person name="Land M."/>
            <person name="Hauser L."/>
            <person name="Chang Y.J."/>
            <person name="Jeffries C.D."/>
            <person name="Detter J.C."/>
            <person name="Brambilla E."/>
            <person name="Kannan K.P."/>
            <person name="Djao O.D."/>
            <person name="Rohde M."/>
            <person name="Pukall R."/>
            <person name="Spring S."/>
            <person name="Goker M."/>
            <person name="Sikorski J."/>
            <person name="Woyke T."/>
            <person name="Bristow J."/>
            <person name="Eisen J.A."/>
            <person name="Markowitz V."/>
            <person name="Hugenholtz P."/>
            <person name="Kyrpides N.C."/>
            <person name="Klenk H.P."/>
        </authorList>
    </citation>
    <scope>NUCLEOTIDE SEQUENCE [LARGE SCALE GENOMIC DNA]</scope>
    <source>
        <strain evidence="3">ATCC 33891 / DSM 2032 / 1pr3</strain>
    </source>
</reference>
<dbReference type="RefSeq" id="WP_015724363.1">
    <property type="nucleotide sequence ID" value="NC_014972.1"/>
</dbReference>
<dbReference type="SUPFAM" id="SSF53254">
    <property type="entry name" value="Phosphoglycerate mutase-like"/>
    <property type="match status" value="1"/>
</dbReference>
<sequence length="174" mass="18971">MRSVNTSPVEQRLLLICRHAKSSWHDATLGDFDRPLNKRGQRDAPEMGRRLLRRGIRPDLIMASPAARAKATAVHYATQLGYPLARLQYNPIQYTATVPQLLGLVHTAATAVHTLLLVGHNPESTALANMLGGLAIDNIPTSGIVALEFALASWRELTAGAGTLLFFDYPKNHG</sequence>
<accession>A0A7U3YLX2</accession>
<evidence type="ECO:0000313" key="3">
    <source>
        <dbReference type="Proteomes" id="UP000006365"/>
    </source>
</evidence>
<dbReference type="EMBL" id="CP002364">
    <property type="protein sequence ID" value="ADW17822.1"/>
    <property type="molecule type" value="Genomic_DNA"/>
</dbReference>
<dbReference type="InterPro" id="IPR013078">
    <property type="entry name" value="His_Pase_superF_clade-1"/>
</dbReference>